<comment type="caution">
    <text evidence="5">The sequence shown here is derived from an EMBL/GenBank/DDBJ whole genome shotgun (WGS) entry which is preliminary data.</text>
</comment>
<organism evidence="5 6">
    <name type="scientific">Oceaniferula flava</name>
    <dbReference type="NCBI Taxonomy" id="2800421"/>
    <lineage>
        <taxon>Bacteria</taxon>
        <taxon>Pseudomonadati</taxon>
        <taxon>Verrucomicrobiota</taxon>
        <taxon>Verrucomicrobiia</taxon>
        <taxon>Verrucomicrobiales</taxon>
        <taxon>Verrucomicrobiaceae</taxon>
        <taxon>Oceaniferula</taxon>
    </lineage>
</organism>
<feature type="signal peptide" evidence="2">
    <location>
        <begin position="1"/>
        <end position="23"/>
    </location>
</feature>
<gene>
    <name evidence="5" type="ORF">JIN83_16300</name>
</gene>
<dbReference type="RefSeq" id="WP_309491154.1">
    <property type="nucleotide sequence ID" value="NZ_JAENIG010000016.1"/>
</dbReference>
<dbReference type="PANTHER" id="PTHR33619:SF3">
    <property type="entry name" value="POLYSACCHARIDE EXPORT PROTEIN GFCE-RELATED"/>
    <property type="match status" value="1"/>
</dbReference>
<name>A0AAE2SF38_9BACT</name>
<evidence type="ECO:0000256" key="2">
    <source>
        <dbReference type="SAM" id="SignalP"/>
    </source>
</evidence>
<protein>
    <submittedName>
        <fullName evidence="5">Polysaccharide biosynthesis/export family protein</fullName>
    </submittedName>
</protein>
<dbReference type="GO" id="GO:0015159">
    <property type="term" value="F:polysaccharide transmembrane transporter activity"/>
    <property type="evidence" value="ECO:0007669"/>
    <property type="project" value="InterPro"/>
</dbReference>
<evidence type="ECO:0000259" key="4">
    <source>
        <dbReference type="Pfam" id="PF10531"/>
    </source>
</evidence>
<keyword evidence="6" id="KW-1185">Reference proteome</keyword>
<dbReference type="Pfam" id="PF02563">
    <property type="entry name" value="Poly_export"/>
    <property type="match status" value="1"/>
</dbReference>
<accession>A0AAE2SF38</accession>
<feature type="domain" description="Soluble ligand binding" evidence="4">
    <location>
        <begin position="185"/>
        <end position="236"/>
    </location>
</feature>
<evidence type="ECO:0000313" key="5">
    <source>
        <dbReference type="EMBL" id="MBK1856534.1"/>
    </source>
</evidence>
<dbReference type="InterPro" id="IPR019554">
    <property type="entry name" value="Soluble_ligand-bd"/>
</dbReference>
<dbReference type="PANTHER" id="PTHR33619">
    <property type="entry name" value="POLYSACCHARIDE EXPORT PROTEIN GFCE-RELATED"/>
    <property type="match status" value="1"/>
</dbReference>
<dbReference type="InterPro" id="IPR003715">
    <property type="entry name" value="Poly_export_N"/>
</dbReference>
<sequence>MKMLSLWLPVCCLLLTLMGNAQAAEYTLQKDDSLKMVVYQEDDLSTETQIGKSGFVSFPLIGTIKVVGLTVKEAEDKIKALYEKDYLVSAKVNLTVMSYAKKWVVVGGDVGKPGNIEYPEEGALSLPGAIAQAGGLLETANPHGIVLRRKSGGTSTHSLSSSAGITLRHGDTITVSRLSQSRSTITVSGQVEKPGIIEFPKQGGLDIVTAIAQAGGPSRIAYTKTVTVRRNGQSYLIPYGEIIKGKARTYSLRAGDVVFIRESKW</sequence>
<dbReference type="AlphaFoldDB" id="A0AAE2SF38"/>
<feature type="chain" id="PRO_5042007298" evidence="2">
    <location>
        <begin position="24"/>
        <end position="265"/>
    </location>
</feature>
<proteinExistence type="predicted"/>
<dbReference type="InterPro" id="IPR049712">
    <property type="entry name" value="Poly_export"/>
</dbReference>
<reference evidence="5" key="1">
    <citation type="submission" date="2021-01" db="EMBL/GenBank/DDBJ databases">
        <title>Modified the classification status of verrucomicrobia.</title>
        <authorList>
            <person name="Feng X."/>
        </authorList>
    </citation>
    <scope>NUCLEOTIDE SEQUENCE</scope>
    <source>
        <strain evidence="5">5K15</strain>
    </source>
</reference>
<keyword evidence="1 2" id="KW-0732">Signal</keyword>
<dbReference type="Gene3D" id="3.10.560.10">
    <property type="entry name" value="Outer membrane lipoprotein wza domain like"/>
    <property type="match status" value="2"/>
</dbReference>
<evidence type="ECO:0000256" key="1">
    <source>
        <dbReference type="ARBA" id="ARBA00022729"/>
    </source>
</evidence>
<evidence type="ECO:0000313" key="6">
    <source>
        <dbReference type="Proteomes" id="UP000634206"/>
    </source>
</evidence>
<evidence type="ECO:0000259" key="3">
    <source>
        <dbReference type="Pfam" id="PF02563"/>
    </source>
</evidence>
<dbReference type="Pfam" id="PF10531">
    <property type="entry name" value="SLBB"/>
    <property type="match status" value="2"/>
</dbReference>
<dbReference type="EMBL" id="JAENIG010000016">
    <property type="protein sequence ID" value="MBK1856534.1"/>
    <property type="molecule type" value="Genomic_DNA"/>
</dbReference>
<dbReference type="Proteomes" id="UP000634206">
    <property type="component" value="Unassembled WGS sequence"/>
</dbReference>
<feature type="domain" description="Polysaccharide export protein N-terminal" evidence="3">
    <location>
        <begin position="21"/>
        <end position="96"/>
    </location>
</feature>
<feature type="domain" description="Soluble ligand binding" evidence="4">
    <location>
        <begin position="106"/>
        <end position="155"/>
    </location>
</feature>